<keyword evidence="6 7" id="KW-0472">Membrane</keyword>
<evidence type="ECO:0000256" key="6">
    <source>
        <dbReference type="ARBA" id="ARBA00023136"/>
    </source>
</evidence>
<proteinExistence type="inferred from homology"/>
<dbReference type="PANTHER" id="PTHR30576">
    <property type="entry name" value="COLANIC BIOSYNTHESIS UDP-GLUCOSE LIPID CARRIER TRANSFERASE"/>
    <property type="match status" value="1"/>
</dbReference>
<comment type="subcellular location">
    <subcellularLocation>
        <location evidence="1">Membrane</location>
        <topology evidence="1">Multi-pass membrane protein</topology>
    </subcellularLocation>
</comment>
<keyword evidence="4 7" id="KW-0812">Transmembrane</keyword>
<evidence type="ECO:0000256" key="2">
    <source>
        <dbReference type="ARBA" id="ARBA00006464"/>
    </source>
</evidence>
<feature type="domain" description="Bacterial sugar transferase" evidence="8">
    <location>
        <begin position="31"/>
        <end position="213"/>
    </location>
</feature>
<evidence type="ECO:0000313" key="10">
    <source>
        <dbReference type="Proteomes" id="UP001339883"/>
    </source>
</evidence>
<dbReference type="InterPro" id="IPR017475">
    <property type="entry name" value="EPS_sugar_tfrase"/>
</dbReference>
<organism evidence="9 10">
    <name type="scientific">Acinetobacter pollinis</name>
    <dbReference type="NCBI Taxonomy" id="2605270"/>
    <lineage>
        <taxon>Bacteria</taxon>
        <taxon>Pseudomonadati</taxon>
        <taxon>Pseudomonadota</taxon>
        <taxon>Gammaproteobacteria</taxon>
        <taxon>Moraxellales</taxon>
        <taxon>Moraxellaceae</taxon>
        <taxon>Acinetobacter</taxon>
    </lineage>
</organism>
<keyword evidence="10" id="KW-1185">Reference proteome</keyword>
<gene>
    <name evidence="9" type="ORF">I2F25_07045</name>
</gene>
<dbReference type="PANTHER" id="PTHR30576:SF21">
    <property type="entry name" value="UDP-GLUCOSE:UNDECAPRENYL-PHOSPHATE GLUCOSE-1-PHOSPHATE TRANSFERASE"/>
    <property type="match status" value="1"/>
</dbReference>
<keyword evidence="3" id="KW-0808">Transferase</keyword>
<dbReference type="InterPro" id="IPR003362">
    <property type="entry name" value="Bact_transf"/>
</dbReference>
<evidence type="ECO:0000256" key="1">
    <source>
        <dbReference type="ARBA" id="ARBA00004141"/>
    </source>
</evidence>
<comment type="caution">
    <text evidence="9">The sequence shown here is derived from an EMBL/GenBank/DDBJ whole genome shotgun (WGS) entry which is preliminary data.</text>
</comment>
<accession>A0ABU6DSW9</accession>
<reference evidence="9 10" key="1">
    <citation type="submission" date="2019-08" db="EMBL/GenBank/DDBJ databases">
        <title>Five species of Acinetobacter isolated from floral nectar and animal pollinators.</title>
        <authorList>
            <person name="Hendry T.A."/>
        </authorList>
    </citation>
    <scope>NUCLEOTIDE SEQUENCE [LARGE SCALE GENOMIC DNA]</scope>
    <source>
        <strain evidence="9 10">MD18.27</strain>
    </source>
</reference>
<evidence type="ECO:0000313" key="9">
    <source>
        <dbReference type="EMBL" id="MEB5476800.1"/>
    </source>
</evidence>
<dbReference type="NCBIfam" id="TIGR03025">
    <property type="entry name" value="EPS_sugtrans"/>
    <property type="match status" value="1"/>
</dbReference>
<dbReference type="Pfam" id="PF02397">
    <property type="entry name" value="Bac_transf"/>
    <property type="match status" value="1"/>
</dbReference>
<keyword evidence="5 7" id="KW-1133">Transmembrane helix</keyword>
<dbReference type="Proteomes" id="UP001339883">
    <property type="component" value="Unassembled WGS sequence"/>
</dbReference>
<sequence>MIIDAHSQSHKAKNKLNNLKSPFTGVNKVIKRTEDICISFVIILLISPLLFIIAIAVKTTSSGPILFKQKRHGLHGQIIEVWKFRSMSVMENGDTVVQAKKNDSRVTKVGGFLRKTSLDELPQFFNVLFGTMSIVGPRPHAISHNEYYETCIPDYMLRHMVKPGITGLAQMKGWRGETDTLDKMQQRVNCDLEYIQTWSLWLDIKLIFLTILRGFIQKTAY</sequence>
<evidence type="ECO:0000259" key="8">
    <source>
        <dbReference type="Pfam" id="PF02397"/>
    </source>
</evidence>
<dbReference type="RefSeq" id="WP_195771522.1">
    <property type="nucleotide sequence ID" value="NZ_VTDN01000004.1"/>
</dbReference>
<feature type="transmembrane region" description="Helical" evidence="7">
    <location>
        <begin position="36"/>
        <end position="57"/>
    </location>
</feature>
<evidence type="ECO:0000256" key="7">
    <source>
        <dbReference type="SAM" id="Phobius"/>
    </source>
</evidence>
<evidence type="ECO:0000256" key="3">
    <source>
        <dbReference type="ARBA" id="ARBA00022679"/>
    </source>
</evidence>
<dbReference type="EMBL" id="VTDN01000004">
    <property type="protein sequence ID" value="MEB5476800.1"/>
    <property type="molecule type" value="Genomic_DNA"/>
</dbReference>
<comment type="similarity">
    <text evidence="2">Belongs to the bacterial sugar transferase family.</text>
</comment>
<evidence type="ECO:0000256" key="5">
    <source>
        <dbReference type="ARBA" id="ARBA00022989"/>
    </source>
</evidence>
<name>A0ABU6DSW9_9GAMM</name>
<protein>
    <submittedName>
        <fullName evidence="9">Exopolysaccharide biosynthesis polyprenyl glycosylphosphotransferase</fullName>
    </submittedName>
</protein>
<evidence type="ECO:0000256" key="4">
    <source>
        <dbReference type="ARBA" id="ARBA00022692"/>
    </source>
</evidence>